<evidence type="ECO:0000259" key="1">
    <source>
        <dbReference type="PROSITE" id="PS50404"/>
    </source>
</evidence>
<proteinExistence type="predicted"/>
<feature type="domain" description="GST N-terminal" evidence="1">
    <location>
        <begin position="7"/>
        <end position="89"/>
    </location>
</feature>
<evidence type="ECO:0000313" key="3">
    <source>
        <dbReference type="EMBL" id="GAA0856378.1"/>
    </source>
</evidence>
<dbReference type="InterPro" id="IPR036282">
    <property type="entry name" value="Glutathione-S-Trfase_C_sf"/>
</dbReference>
<dbReference type="SFLD" id="SFLDS00019">
    <property type="entry name" value="Glutathione_Transferase_(cytos"/>
    <property type="match status" value="1"/>
</dbReference>
<dbReference type="InterPro" id="IPR040079">
    <property type="entry name" value="Glutathione_S-Trfase"/>
</dbReference>
<dbReference type="EMBL" id="BAAAFD010000004">
    <property type="protein sequence ID" value="GAA0856378.1"/>
    <property type="molecule type" value="Genomic_DNA"/>
</dbReference>
<reference evidence="4" key="1">
    <citation type="journal article" date="2019" name="Int. J. Syst. Evol. Microbiol.">
        <title>The Global Catalogue of Microorganisms (GCM) 10K type strain sequencing project: providing services to taxonomists for standard genome sequencing and annotation.</title>
        <authorList>
            <consortium name="The Broad Institute Genomics Platform"/>
            <consortium name="The Broad Institute Genome Sequencing Center for Infectious Disease"/>
            <person name="Wu L."/>
            <person name="Ma J."/>
        </authorList>
    </citation>
    <scope>NUCLEOTIDE SEQUENCE [LARGE SCALE GENOMIC DNA]</scope>
    <source>
        <strain evidence="4">JCM 15896</strain>
    </source>
</reference>
<dbReference type="PROSITE" id="PS50404">
    <property type="entry name" value="GST_NTER"/>
    <property type="match status" value="1"/>
</dbReference>
<dbReference type="SFLD" id="SFLDG00358">
    <property type="entry name" value="Main_(cytGST)"/>
    <property type="match status" value="1"/>
</dbReference>
<name>A0ABP3WT80_9ALTE</name>
<feature type="domain" description="GST C-terminal" evidence="2">
    <location>
        <begin position="94"/>
        <end position="227"/>
    </location>
</feature>
<dbReference type="PANTHER" id="PTHR44051">
    <property type="entry name" value="GLUTATHIONE S-TRANSFERASE-RELATED"/>
    <property type="match status" value="1"/>
</dbReference>
<evidence type="ECO:0000259" key="2">
    <source>
        <dbReference type="PROSITE" id="PS50405"/>
    </source>
</evidence>
<dbReference type="InterPro" id="IPR004046">
    <property type="entry name" value="GST_C"/>
</dbReference>
<dbReference type="PANTHER" id="PTHR44051:SF9">
    <property type="entry name" value="GLUTATHIONE S-TRANSFERASE 1"/>
    <property type="match status" value="1"/>
</dbReference>
<dbReference type="InterPro" id="IPR036249">
    <property type="entry name" value="Thioredoxin-like_sf"/>
</dbReference>
<accession>A0ABP3WT80</accession>
<evidence type="ECO:0000313" key="4">
    <source>
        <dbReference type="Proteomes" id="UP001500359"/>
    </source>
</evidence>
<dbReference type="SUPFAM" id="SSF52833">
    <property type="entry name" value="Thioredoxin-like"/>
    <property type="match status" value="1"/>
</dbReference>
<protein>
    <submittedName>
        <fullName evidence="3">Glutathione S-transferase</fullName>
    </submittedName>
</protein>
<dbReference type="CDD" id="cd03189">
    <property type="entry name" value="GST_C_GTT1_like"/>
    <property type="match status" value="1"/>
</dbReference>
<dbReference type="Gene3D" id="3.40.30.10">
    <property type="entry name" value="Glutaredoxin"/>
    <property type="match status" value="1"/>
</dbReference>
<dbReference type="SFLD" id="SFLDG01150">
    <property type="entry name" value="Main.1:_Beta-like"/>
    <property type="match status" value="1"/>
</dbReference>
<keyword evidence="4" id="KW-1185">Reference proteome</keyword>
<dbReference type="CDD" id="cd03046">
    <property type="entry name" value="GST_N_GTT1_like"/>
    <property type="match status" value="1"/>
</dbReference>
<dbReference type="Proteomes" id="UP001500359">
    <property type="component" value="Unassembled WGS sequence"/>
</dbReference>
<dbReference type="PROSITE" id="PS50405">
    <property type="entry name" value="GST_CTER"/>
    <property type="match status" value="1"/>
</dbReference>
<dbReference type="Pfam" id="PF14497">
    <property type="entry name" value="GST_C_3"/>
    <property type="match status" value="1"/>
</dbReference>
<dbReference type="InterPro" id="IPR004045">
    <property type="entry name" value="Glutathione_S-Trfase_N"/>
</dbReference>
<comment type="caution">
    <text evidence="3">The sequence shown here is derived from an EMBL/GenBank/DDBJ whole genome shotgun (WGS) entry which is preliminary data.</text>
</comment>
<dbReference type="SUPFAM" id="SSF47616">
    <property type="entry name" value="GST C-terminal domain-like"/>
    <property type="match status" value="1"/>
</dbReference>
<sequence>MIINQGPIMIVVHHLNNSRSQRILWLLEELGVDYEIKHYKRDAKTNLAPKTLKLIHPLGKSPVITDGDVTVAESGAIIEYLITTYGAQFQPEPQTQASRQTSYWLHFAEGTLMPPLVAKLVLDKVRSKASPFFVKMIASKIVDKVMASYYSPIIETNMSYINTHLQNNEWFAGDKLTGADFQMSFPLEASVARGAGKQYPAIAAFVQKVHQREAYKRALNKGGDYDFA</sequence>
<dbReference type="Pfam" id="PF02798">
    <property type="entry name" value="GST_N"/>
    <property type="match status" value="1"/>
</dbReference>
<dbReference type="InterPro" id="IPR010987">
    <property type="entry name" value="Glutathione-S-Trfase_C-like"/>
</dbReference>
<gene>
    <name evidence="3" type="ORF">GCM10009114_18060</name>
</gene>
<organism evidence="3 4">
    <name type="scientific">Aliiglaciecola litoralis</name>
    <dbReference type="NCBI Taxonomy" id="582857"/>
    <lineage>
        <taxon>Bacteria</taxon>
        <taxon>Pseudomonadati</taxon>
        <taxon>Pseudomonadota</taxon>
        <taxon>Gammaproteobacteria</taxon>
        <taxon>Alteromonadales</taxon>
        <taxon>Alteromonadaceae</taxon>
        <taxon>Aliiglaciecola</taxon>
    </lineage>
</organism>
<dbReference type="Gene3D" id="1.20.1050.10">
    <property type="match status" value="1"/>
</dbReference>